<keyword evidence="1" id="KW-0862">Zinc</keyword>
<feature type="region of interest" description="Disordered" evidence="2">
    <location>
        <begin position="157"/>
        <end position="192"/>
    </location>
</feature>
<name>A0A2I0WKU9_9ASPA</name>
<dbReference type="Gene3D" id="4.10.60.10">
    <property type="entry name" value="Zinc finger, CCHC-type"/>
    <property type="match status" value="1"/>
</dbReference>
<reference evidence="4 5" key="2">
    <citation type="journal article" date="2017" name="Nature">
        <title>The Apostasia genome and the evolution of orchids.</title>
        <authorList>
            <person name="Zhang G.Q."/>
            <person name="Liu K.W."/>
            <person name="Li Z."/>
            <person name="Lohaus R."/>
            <person name="Hsiao Y.Y."/>
            <person name="Niu S.C."/>
            <person name="Wang J.Y."/>
            <person name="Lin Y.C."/>
            <person name="Xu Q."/>
            <person name="Chen L.J."/>
            <person name="Yoshida K."/>
            <person name="Fujiwara S."/>
            <person name="Wang Z.W."/>
            <person name="Zhang Y.Q."/>
            <person name="Mitsuda N."/>
            <person name="Wang M."/>
            <person name="Liu G.H."/>
            <person name="Pecoraro L."/>
            <person name="Huang H.X."/>
            <person name="Xiao X.J."/>
            <person name="Lin M."/>
            <person name="Wu X.Y."/>
            <person name="Wu W.L."/>
            <person name="Chen Y.Y."/>
            <person name="Chang S.B."/>
            <person name="Sakamoto S."/>
            <person name="Ohme-Takagi M."/>
            <person name="Yagi M."/>
            <person name="Zeng S.J."/>
            <person name="Shen C.Y."/>
            <person name="Yeh C.M."/>
            <person name="Luo Y.B."/>
            <person name="Tsai W.C."/>
            <person name="Van de Peer Y."/>
            <person name="Liu Z.J."/>
        </authorList>
    </citation>
    <scope>NUCLEOTIDE SEQUENCE [LARGE SCALE GENOMIC DNA]</scope>
    <source>
        <tissue evidence="4">The whole plant</tissue>
    </source>
</reference>
<dbReference type="Pfam" id="PF14223">
    <property type="entry name" value="Retrotran_gag_2"/>
    <property type="match status" value="1"/>
</dbReference>
<feature type="compositionally biased region" description="Basic and acidic residues" evidence="2">
    <location>
        <begin position="157"/>
        <end position="179"/>
    </location>
</feature>
<dbReference type="Pfam" id="PF00098">
    <property type="entry name" value="zf-CCHC"/>
    <property type="match status" value="1"/>
</dbReference>
<proteinExistence type="predicted"/>
<evidence type="ECO:0000313" key="4">
    <source>
        <dbReference type="EMBL" id="PKU76283.1"/>
    </source>
</evidence>
<keyword evidence="1" id="KW-0479">Metal-binding</keyword>
<gene>
    <name evidence="4" type="ORF">MA16_Dca026328</name>
</gene>
<dbReference type="SMART" id="SM00343">
    <property type="entry name" value="ZnF_C2HC"/>
    <property type="match status" value="1"/>
</dbReference>
<evidence type="ECO:0000259" key="3">
    <source>
        <dbReference type="PROSITE" id="PS50158"/>
    </source>
</evidence>
<dbReference type="InterPro" id="IPR001878">
    <property type="entry name" value="Znf_CCHC"/>
</dbReference>
<evidence type="ECO:0000313" key="5">
    <source>
        <dbReference type="Proteomes" id="UP000233837"/>
    </source>
</evidence>
<sequence>MKPSELIFEMYTRFTQIVTFLHALGRELINYKKVNKVLRCLPSSFDAKITAIIEFKDLNTYLIDNLLGSLIAYEKEINQKNLDAGEKRMEKIVALKVNDTDNNSSGSESDDVSFITRQFKNFLRKNNNYHQKLKRGKDSKNFKNSSDLVCYECRKPGHVKTDCPTLKEHPSMEKDEEKPKFRKDKKRVQNAF</sequence>
<dbReference type="EMBL" id="KZ502545">
    <property type="protein sequence ID" value="PKU76283.1"/>
    <property type="molecule type" value="Genomic_DNA"/>
</dbReference>
<feature type="domain" description="CCHC-type" evidence="3">
    <location>
        <begin position="150"/>
        <end position="164"/>
    </location>
</feature>
<dbReference type="GO" id="GO:0003676">
    <property type="term" value="F:nucleic acid binding"/>
    <property type="evidence" value="ECO:0007669"/>
    <property type="project" value="InterPro"/>
</dbReference>
<keyword evidence="1" id="KW-0863">Zinc-finger</keyword>
<feature type="compositionally biased region" description="Basic residues" evidence="2">
    <location>
        <begin position="180"/>
        <end position="192"/>
    </location>
</feature>
<dbReference type="InterPro" id="IPR036875">
    <property type="entry name" value="Znf_CCHC_sf"/>
</dbReference>
<dbReference type="Proteomes" id="UP000233837">
    <property type="component" value="Unassembled WGS sequence"/>
</dbReference>
<organism evidence="4 5">
    <name type="scientific">Dendrobium catenatum</name>
    <dbReference type="NCBI Taxonomy" id="906689"/>
    <lineage>
        <taxon>Eukaryota</taxon>
        <taxon>Viridiplantae</taxon>
        <taxon>Streptophyta</taxon>
        <taxon>Embryophyta</taxon>
        <taxon>Tracheophyta</taxon>
        <taxon>Spermatophyta</taxon>
        <taxon>Magnoliopsida</taxon>
        <taxon>Liliopsida</taxon>
        <taxon>Asparagales</taxon>
        <taxon>Orchidaceae</taxon>
        <taxon>Epidendroideae</taxon>
        <taxon>Malaxideae</taxon>
        <taxon>Dendrobiinae</taxon>
        <taxon>Dendrobium</taxon>
    </lineage>
</organism>
<dbReference type="PROSITE" id="PS50158">
    <property type="entry name" value="ZF_CCHC"/>
    <property type="match status" value="1"/>
</dbReference>
<evidence type="ECO:0000256" key="2">
    <source>
        <dbReference type="SAM" id="MobiDB-lite"/>
    </source>
</evidence>
<evidence type="ECO:0000256" key="1">
    <source>
        <dbReference type="PROSITE-ProRule" id="PRU00047"/>
    </source>
</evidence>
<dbReference type="SUPFAM" id="SSF57756">
    <property type="entry name" value="Retrovirus zinc finger-like domains"/>
    <property type="match status" value="1"/>
</dbReference>
<dbReference type="GO" id="GO:0008270">
    <property type="term" value="F:zinc ion binding"/>
    <property type="evidence" value="ECO:0007669"/>
    <property type="project" value="UniProtKB-KW"/>
</dbReference>
<protein>
    <submittedName>
        <fullName evidence="4">Retrovirus-related Pol polyprotein from transposon TNT 1-94</fullName>
    </submittedName>
</protein>
<keyword evidence="5" id="KW-1185">Reference proteome</keyword>
<accession>A0A2I0WKU9</accession>
<dbReference type="AlphaFoldDB" id="A0A2I0WKU9"/>
<reference evidence="4 5" key="1">
    <citation type="journal article" date="2016" name="Sci. Rep.">
        <title>The Dendrobium catenatum Lindl. genome sequence provides insights into polysaccharide synthase, floral development and adaptive evolution.</title>
        <authorList>
            <person name="Zhang G.Q."/>
            <person name="Xu Q."/>
            <person name="Bian C."/>
            <person name="Tsai W.C."/>
            <person name="Yeh C.M."/>
            <person name="Liu K.W."/>
            <person name="Yoshida K."/>
            <person name="Zhang L.S."/>
            <person name="Chang S.B."/>
            <person name="Chen F."/>
            <person name="Shi Y."/>
            <person name="Su Y.Y."/>
            <person name="Zhang Y.Q."/>
            <person name="Chen L.J."/>
            <person name="Yin Y."/>
            <person name="Lin M."/>
            <person name="Huang H."/>
            <person name="Deng H."/>
            <person name="Wang Z.W."/>
            <person name="Zhu S.L."/>
            <person name="Zhao X."/>
            <person name="Deng C."/>
            <person name="Niu S.C."/>
            <person name="Huang J."/>
            <person name="Wang M."/>
            <person name="Liu G.H."/>
            <person name="Yang H.J."/>
            <person name="Xiao X.J."/>
            <person name="Hsiao Y.Y."/>
            <person name="Wu W.L."/>
            <person name="Chen Y.Y."/>
            <person name="Mitsuda N."/>
            <person name="Ohme-Takagi M."/>
            <person name="Luo Y.B."/>
            <person name="Van de Peer Y."/>
            <person name="Liu Z.J."/>
        </authorList>
    </citation>
    <scope>NUCLEOTIDE SEQUENCE [LARGE SCALE GENOMIC DNA]</scope>
    <source>
        <tissue evidence="4">The whole plant</tissue>
    </source>
</reference>